<reference evidence="2" key="1">
    <citation type="submission" date="2021-11" db="EMBL/GenBank/DDBJ databases">
        <authorList>
            <person name="Rodrigo-Torres L."/>
            <person name="Arahal R. D."/>
            <person name="Lucena T."/>
        </authorList>
    </citation>
    <scope>NUCLEOTIDE SEQUENCE</scope>
    <source>
        <strain evidence="2">CECT 7929</strain>
    </source>
</reference>
<keyword evidence="1" id="KW-0732">Signal</keyword>
<dbReference type="Proteomes" id="UP000838672">
    <property type="component" value="Unassembled WGS sequence"/>
</dbReference>
<protein>
    <recommendedName>
        <fullName evidence="4">Toxin-antitoxin system YwqK family antitoxin</fullName>
    </recommendedName>
</protein>
<dbReference type="Gene3D" id="3.90.930.1">
    <property type="match status" value="2"/>
</dbReference>
<comment type="caution">
    <text evidence="2">The sequence shown here is derived from an EMBL/GenBank/DDBJ whole genome shotgun (WGS) entry which is preliminary data.</text>
</comment>
<organism evidence="2 3">
    <name type="scientific">Vibrio stylophorae</name>
    <dbReference type="NCBI Taxonomy" id="659351"/>
    <lineage>
        <taxon>Bacteria</taxon>
        <taxon>Pseudomonadati</taxon>
        <taxon>Pseudomonadota</taxon>
        <taxon>Gammaproteobacteria</taxon>
        <taxon>Vibrionales</taxon>
        <taxon>Vibrionaceae</taxon>
        <taxon>Vibrio</taxon>
    </lineage>
</organism>
<name>A0ABN8DWX2_9VIBR</name>
<keyword evidence="3" id="KW-1185">Reference proteome</keyword>
<feature type="chain" id="PRO_5046098104" description="Toxin-antitoxin system YwqK family antitoxin" evidence="1">
    <location>
        <begin position="22"/>
        <end position="719"/>
    </location>
</feature>
<dbReference type="RefSeq" id="WP_237467974.1">
    <property type="nucleotide sequence ID" value="NZ_CAKLDI010000002.1"/>
</dbReference>
<sequence>MQKIRLFLFACVMALPSLGYASELIYLDTDLNPTDKAKATYQRQAYVPNADGLFDMKIYFIGKEQLYFQGQGRFADDKKTVLKQNSGTFFYPNGKVQIKTSYNEKGETHGQALYYLDDGSLRLDHQFANGQRISTQVYDDGEKAGLTTYEYDAKRPDYLKYKTYQQGDLRCVHQQVNGEFDGLQQHYRQGVLEDETHYLNGKKQGEYRRYVDGNLYIITPYVMDKRHGKQTTFFADGKIQRIRYYNHGKDAKESIEYNEAGNVVARYKFDEKGEKYEAYEYNDKGLLTYSKVRNAQGVSVSTRYRRSGRLSSMTTQPADKSQWTEKREFGTGGYLSYYSRKQESTGHYYQWRYANNGLLEAFSEKRPDGYVKVQNWHDNGQLSLESITPSEKAAWAVQKRYNEKGELTSEEREQPLLKHTIEVRYRDGVIQARRERLNGKAHGLQVERSYGGVIVSENFLHGVKNGKYEMRDSKTGQLLTKGQYHQGARTGRWEQWGYSGMPIPEYFLGERRRFGHIPSQEQDEYHLVSHYRNDKLHGTYQFFKGKDQRLISGKFKNGLPVGHWEMRDNDSGTLLYSATVGQTPHGQWTETDFDHEYTLSGRYHKGKAEGAWKFSRVNGLVWLEGTFRHGQPHGTWYVFDKEGRVNCKLNYQKGMPKGDWIAFDYKGKETWRHHFKAGEMRVEMSHADSARDNYWRDNNSHGVPSECYMNISALLQTAH</sequence>
<accession>A0ABN8DWX2</accession>
<feature type="signal peptide" evidence="1">
    <location>
        <begin position="1"/>
        <end position="21"/>
    </location>
</feature>
<dbReference type="EMBL" id="CAKLDI010000002">
    <property type="protein sequence ID" value="CAH0535114.1"/>
    <property type="molecule type" value="Genomic_DNA"/>
</dbReference>
<evidence type="ECO:0000313" key="3">
    <source>
        <dbReference type="Proteomes" id="UP000838672"/>
    </source>
</evidence>
<proteinExistence type="predicted"/>
<evidence type="ECO:0000313" key="2">
    <source>
        <dbReference type="EMBL" id="CAH0535114.1"/>
    </source>
</evidence>
<evidence type="ECO:0008006" key="4">
    <source>
        <dbReference type="Google" id="ProtNLM"/>
    </source>
</evidence>
<dbReference type="SUPFAM" id="SSF82185">
    <property type="entry name" value="Histone H3 K4-specific methyltransferase SET7/9 N-terminal domain"/>
    <property type="match status" value="5"/>
</dbReference>
<evidence type="ECO:0000256" key="1">
    <source>
        <dbReference type="SAM" id="SignalP"/>
    </source>
</evidence>
<dbReference type="PANTHER" id="PTHR33706">
    <property type="entry name" value="MORN VARIANT REPEAT PROTEIN"/>
    <property type="match status" value="1"/>
</dbReference>
<dbReference type="PANTHER" id="PTHR33706:SF1">
    <property type="entry name" value="TPR REPEAT PROTEIN"/>
    <property type="match status" value="1"/>
</dbReference>
<gene>
    <name evidence="2" type="ORF">VST7929_02775</name>
</gene>
<dbReference type="Gene3D" id="2.20.110.10">
    <property type="entry name" value="Histone H3 K4-specific methyltransferase SET7/9 N-terminal domain"/>
    <property type="match status" value="3"/>
</dbReference>